<evidence type="ECO:0000313" key="3">
    <source>
        <dbReference type="EMBL" id="EFC41418.1"/>
    </source>
</evidence>
<dbReference type="PROSITE" id="PS51420">
    <property type="entry name" value="RHO"/>
    <property type="match status" value="1"/>
</dbReference>
<keyword evidence="2" id="KW-0342">GTP-binding</keyword>
<dbReference type="InterPro" id="IPR027417">
    <property type="entry name" value="P-loop_NTPase"/>
</dbReference>
<dbReference type="CDD" id="cd00157">
    <property type="entry name" value="Rho"/>
    <property type="match status" value="1"/>
</dbReference>
<dbReference type="SMART" id="SM00174">
    <property type="entry name" value="RHO"/>
    <property type="match status" value="1"/>
</dbReference>
<dbReference type="GeneID" id="8850709"/>
<keyword evidence="4" id="KW-1185">Reference proteome</keyword>
<dbReference type="SUPFAM" id="SSF52540">
    <property type="entry name" value="P-loop containing nucleoside triphosphate hydrolases"/>
    <property type="match status" value="1"/>
</dbReference>
<dbReference type="InterPro" id="IPR003578">
    <property type="entry name" value="Small_GTPase_Rho"/>
</dbReference>
<dbReference type="OMA" id="GDEPYTF"/>
<dbReference type="GO" id="GO:0007264">
    <property type="term" value="P:small GTPase-mediated signal transduction"/>
    <property type="evidence" value="ECO:0007669"/>
    <property type="project" value="InterPro"/>
</dbReference>
<dbReference type="NCBIfam" id="TIGR00231">
    <property type="entry name" value="small_GTP"/>
    <property type="match status" value="1"/>
</dbReference>
<dbReference type="SMART" id="SM00176">
    <property type="entry name" value="RAN"/>
    <property type="match status" value="1"/>
</dbReference>
<accession>D2VPF0</accession>
<dbReference type="Proteomes" id="UP000006671">
    <property type="component" value="Unassembled WGS sequence"/>
</dbReference>
<proteinExistence type="predicted"/>
<protein>
    <submittedName>
        <fullName evidence="3">Rho family small GTPase</fullName>
    </submittedName>
</protein>
<dbReference type="RefSeq" id="XP_002674162.1">
    <property type="nucleotide sequence ID" value="XM_002674116.1"/>
</dbReference>
<dbReference type="eggNOG" id="KOG0393">
    <property type="taxonomic scope" value="Eukaryota"/>
</dbReference>
<dbReference type="STRING" id="5762.D2VPF0"/>
<dbReference type="SMART" id="SM00175">
    <property type="entry name" value="RAB"/>
    <property type="match status" value="1"/>
</dbReference>
<dbReference type="Gene3D" id="3.40.50.300">
    <property type="entry name" value="P-loop containing nucleotide triphosphate hydrolases"/>
    <property type="match status" value="1"/>
</dbReference>
<organism evidence="4">
    <name type="scientific">Naegleria gruberi</name>
    <name type="common">Amoeba</name>
    <dbReference type="NCBI Taxonomy" id="5762"/>
    <lineage>
        <taxon>Eukaryota</taxon>
        <taxon>Discoba</taxon>
        <taxon>Heterolobosea</taxon>
        <taxon>Tetramitia</taxon>
        <taxon>Eutetramitia</taxon>
        <taxon>Vahlkampfiidae</taxon>
        <taxon>Naegleria</taxon>
    </lineage>
</organism>
<evidence type="ECO:0000313" key="4">
    <source>
        <dbReference type="Proteomes" id="UP000006671"/>
    </source>
</evidence>
<dbReference type="InterPro" id="IPR001806">
    <property type="entry name" value="Small_GTPase"/>
</dbReference>
<name>D2VPF0_NAEGR</name>
<sequence length="200" mass="22448">MSKTTVQHIKCVIVGDGAVGKTCLLYVYAKNHFPEEYVPTVFDNYSANVMVDGKTINLGLWDTAGQEEYDRLRPLSYPGTSVFLICFSVVNPASYDNVRLKWYPEVSHHCKNVPIILVGTQVDLRENESTVQKLREKGKQPLSAEQGEKLKQEIKALKYAECSAKTQQGVKGVFDEAIRAFLFKQTEPEKKPASGKCELL</sequence>
<dbReference type="PROSITE" id="PS51419">
    <property type="entry name" value="RAB"/>
    <property type="match status" value="1"/>
</dbReference>
<dbReference type="OrthoDB" id="8830751at2759"/>
<dbReference type="KEGG" id="ngr:NAEGRDRAFT_55851"/>
<gene>
    <name evidence="3" type="ORF">NAEGRDRAFT_55851</name>
</gene>
<keyword evidence="1" id="KW-0547">Nucleotide-binding</keyword>
<dbReference type="FunFam" id="3.40.50.300:FF:000118">
    <property type="entry name" value="Rho-related GTP-binding protein RhoG"/>
    <property type="match status" value="1"/>
</dbReference>
<dbReference type="PRINTS" id="PR00449">
    <property type="entry name" value="RASTRNSFRMNG"/>
</dbReference>
<dbReference type="GO" id="GO:0005525">
    <property type="term" value="F:GTP binding"/>
    <property type="evidence" value="ECO:0007669"/>
    <property type="project" value="UniProtKB-KW"/>
</dbReference>
<dbReference type="FunCoup" id="D2VPF0">
    <property type="interactions" value="436"/>
</dbReference>
<dbReference type="InterPro" id="IPR005225">
    <property type="entry name" value="Small_GTP-bd"/>
</dbReference>
<dbReference type="PANTHER" id="PTHR24072">
    <property type="entry name" value="RHO FAMILY GTPASE"/>
    <property type="match status" value="1"/>
</dbReference>
<evidence type="ECO:0000256" key="2">
    <source>
        <dbReference type="ARBA" id="ARBA00023134"/>
    </source>
</evidence>
<reference evidence="3 4" key="1">
    <citation type="journal article" date="2010" name="Cell">
        <title>The genome of Naegleria gruberi illuminates early eukaryotic versatility.</title>
        <authorList>
            <person name="Fritz-Laylin L.K."/>
            <person name="Prochnik S.E."/>
            <person name="Ginger M.L."/>
            <person name="Dacks J.B."/>
            <person name="Carpenter M.L."/>
            <person name="Field M.C."/>
            <person name="Kuo A."/>
            <person name="Paredez A."/>
            <person name="Chapman J."/>
            <person name="Pham J."/>
            <person name="Shu S."/>
            <person name="Neupane R."/>
            <person name="Cipriano M."/>
            <person name="Mancuso J."/>
            <person name="Tu H."/>
            <person name="Salamov A."/>
            <person name="Lindquist E."/>
            <person name="Shapiro H."/>
            <person name="Lucas S."/>
            <person name="Grigoriev I.V."/>
            <person name="Cande W.Z."/>
            <person name="Fulton C."/>
            <person name="Rokhsar D.S."/>
            <person name="Dawson S.C."/>
        </authorList>
    </citation>
    <scope>NUCLEOTIDE SEQUENCE [LARGE SCALE GENOMIC DNA]</scope>
    <source>
        <strain evidence="3 4">NEG-M</strain>
    </source>
</reference>
<dbReference type="AlphaFoldDB" id="D2VPF0"/>
<dbReference type="VEuPathDB" id="AmoebaDB:NAEGRDRAFT_55851"/>
<dbReference type="EMBL" id="GG738886">
    <property type="protein sequence ID" value="EFC41418.1"/>
    <property type="molecule type" value="Genomic_DNA"/>
</dbReference>
<dbReference type="InParanoid" id="D2VPF0"/>
<dbReference type="PROSITE" id="PS51421">
    <property type="entry name" value="RAS"/>
    <property type="match status" value="1"/>
</dbReference>
<dbReference type="SMART" id="SM00173">
    <property type="entry name" value="RAS"/>
    <property type="match status" value="1"/>
</dbReference>
<dbReference type="Pfam" id="PF00071">
    <property type="entry name" value="Ras"/>
    <property type="match status" value="1"/>
</dbReference>
<evidence type="ECO:0000256" key="1">
    <source>
        <dbReference type="ARBA" id="ARBA00022741"/>
    </source>
</evidence>
<dbReference type="GO" id="GO:0003924">
    <property type="term" value="F:GTPase activity"/>
    <property type="evidence" value="ECO:0007669"/>
    <property type="project" value="InterPro"/>
</dbReference>